<dbReference type="SUPFAM" id="SSF47413">
    <property type="entry name" value="lambda repressor-like DNA-binding domains"/>
    <property type="match status" value="1"/>
</dbReference>
<dbReference type="InterPro" id="IPR001387">
    <property type="entry name" value="Cro/C1-type_HTH"/>
</dbReference>
<evidence type="ECO:0000313" key="2">
    <source>
        <dbReference type="EMBL" id="DAD86081.1"/>
    </source>
</evidence>
<dbReference type="GO" id="GO:0003677">
    <property type="term" value="F:DNA binding"/>
    <property type="evidence" value="ECO:0007669"/>
    <property type="project" value="InterPro"/>
</dbReference>
<reference evidence="2" key="1">
    <citation type="journal article" date="2021" name="Proc. Natl. Acad. Sci. U.S.A.">
        <title>A Catalog of Tens of Thousands of Viruses from Human Metagenomes Reveals Hidden Associations with Chronic Diseases.</title>
        <authorList>
            <person name="Tisza M.J."/>
            <person name="Buck C.B."/>
        </authorList>
    </citation>
    <scope>NUCLEOTIDE SEQUENCE</scope>
    <source>
        <strain evidence="2">CtGyV19</strain>
    </source>
</reference>
<dbReference type="SMART" id="SM00530">
    <property type="entry name" value="HTH_XRE"/>
    <property type="match status" value="1"/>
</dbReference>
<dbReference type="PROSITE" id="PS50943">
    <property type="entry name" value="HTH_CROC1"/>
    <property type="match status" value="1"/>
</dbReference>
<feature type="domain" description="HTH cro/C1-type" evidence="1">
    <location>
        <begin position="8"/>
        <end position="61"/>
    </location>
</feature>
<accession>A0A8S5MUR3</accession>
<dbReference type="Gene3D" id="1.10.260.40">
    <property type="entry name" value="lambda repressor-like DNA-binding domains"/>
    <property type="match status" value="1"/>
</dbReference>
<dbReference type="InterPro" id="IPR010982">
    <property type="entry name" value="Lambda_DNA-bd_dom_sf"/>
</dbReference>
<dbReference type="CDD" id="cd00093">
    <property type="entry name" value="HTH_XRE"/>
    <property type="match status" value="1"/>
</dbReference>
<sequence>MLTVSEKVRVLLDRKKMTVGDLADRLGVTRQNLSNKLTRNNFAENDIAKLADALNCDFEIRFTDRDTNDFI</sequence>
<organism evidence="2">
    <name type="scientific">Siphoviridae sp. ctGyV19</name>
    <dbReference type="NCBI Taxonomy" id="2826225"/>
    <lineage>
        <taxon>Viruses</taxon>
        <taxon>Duplodnaviria</taxon>
        <taxon>Heunggongvirae</taxon>
        <taxon>Uroviricota</taxon>
        <taxon>Caudoviricetes</taxon>
    </lineage>
</organism>
<proteinExistence type="predicted"/>
<dbReference type="EMBL" id="BK014994">
    <property type="protein sequence ID" value="DAD86081.1"/>
    <property type="molecule type" value="Genomic_DNA"/>
</dbReference>
<evidence type="ECO:0000259" key="1">
    <source>
        <dbReference type="PROSITE" id="PS50943"/>
    </source>
</evidence>
<protein>
    <submittedName>
        <fullName evidence="2">Helix-turn-helix domain protein</fullName>
    </submittedName>
</protein>
<name>A0A8S5MUR3_9CAUD</name>
<dbReference type="Pfam" id="PF13443">
    <property type="entry name" value="HTH_26"/>
    <property type="match status" value="1"/>
</dbReference>